<dbReference type="InterPro" id="IPR039727">
    <property type="entry name" value="SE/Ars2"/>
</dbReference>
<evidence type="ECO:0000256" key="4">
    <source>
        <dbReference type="SAM" id="MobiDB-lite"/>
    </source>
</evidence>
<dbReference type="PaxDb" id="55529-EKX37430"/>
<feature type="domain" description="SERRATE/Ars2 N-terminal" evidence="6">
    <location>
        <begin position="171"/>
        <end position="212"/>
    </location>
</feature>
<comment type="similarity">
    <text evidence="2">Belongs to the ARS2 family.</text>
</comment>
<feature type="compositionally biased region" description="Basic and acidic residues" evidence="4">
    <location>
        <begin position="56"/>
        <end position="72"/>
    </location>
</feature>
<evidence type="ECO:0000256" key="3">
    <source>
        <dbReference type="ARBA" id="ARBA00023242"/>
    </source>
</evidence>
<feature type="compositionally biased region" description="Basic residues" evidence="4">
    <location>
        <begin position="73"/>
        <end position="91"/>
    </location>
</feature>
<dbReference type="GeneID" id="17294201"/>
<evidence type="ECO:0000259" key="6">
    <source>
        <dbReference type="Pfam" id="PF12066"/>
    </source>
</evidence>
<feature type="compositionally biased region" description="Low complexity" evidence="4">
    <location>
        <begin position="92"/>
        <end position="102"/>
    </location>
</feature>
<dbReference type="STRING" id="905079.L1INP0"/>
<name>L1INP0_GUITC</name>
<dbReference type="HOGENOM" id="CLU_405709_0_0_1"/>
<dbReference type="InterPro" id="IPR007042">
    <property type="entry name" value="SERRATE/Ars2_C"/>
</dbReference>
<comment type="subcellular location">
    <subcellularLocation>
        <location evidence="1">Nucleus</location>
    </subcellularLocation>
</comment>
<reference evidence="8" key="3">
    <citation type="submission" date="2015-06" db="UniProtKB">
        <authorList>
            <consortium name="EnsemblProtists"/>
        </authorList>
    </citation>
    <scope>IDENTIFICATION</scope>
</reference>
<organism evidence="7">
    <name type="scientific">Guillardia theta (strain CCMP2712)</name>
    <name type="common">Cryptophyte</name>
    <dbReference type="NCBI Taxonomy" id="905079"/>
    <lineage>
        <taxon>Eukaryota</taxon>
        <taxon>Cryptophyceae</taxon>
        <taxon>Pyrenomonadales</taxon>
        <taxon>Geminigeraceae</taxon>
        <taxon>Guillardia</taxon>
    </lineage>
</organism>
<dbReference type="PANTHER" id="PTHR13165:SF0">
    <property type="entry name" value="SERRATE RNA EFFECTOR MOLECULE HOMOLOG"/>
    <property type="match status" value="1"/>
</dbReference>
<feature type="region of interest" description="Disordered" evidence="4">
    <location>
        <begin position="1"/>
        <end position="110"/>
    </location>
</feature>
<proteinExistence type="inferred from homology"/>
<dbReference type="Pfam" id="PF04959">
    <property type="entry name" value="ARS2"/>
    <property type="match status" value="1"/>
</dbReference>
<evidence type="ECO:0000313" key="9">
    <source>
        <dbReference type="Proteomes" id="UP000011087"/>
    </source>
</evidence>
<gene>
    <name evidence="7" type="ORF">GUITHDRAFT_116391</name>
</gene>
<evidence type="ECO:0000256" key="2">
    <source>
        <dbReference type="ARBA" id="ARBA00005407"/>
    </source>
</evidence>
<dbReference type="InterPro" id="IPR021933">
    <property type="entry name" value="SERRATE/Ars2_N"/>
</dbReference>
<reference evidence="9" key="2">
    <citation type="submission" date="2012-11" db="EMBL/GenBank/DDBJ databases">
        <authorList>
            <person name="Kuo A."/>
            <person name="Curtis B.A."/>
            <person name="Tanifuji G."/>
            <person name="Burki F."/>
            <person name="Gruber A."/>
            <person name="Irimia M."/>
            <person name="Maruyama S."/>
            <person name="Arias M.C."/>
            <person name="Ball S.G."/>
            <person name="Gile G.H."/>
            <person name="Hirakawa Y."/>
            <person name="Hopkins J.F."/>
            <person name="Rensing S.A."/>
            <person name="Schmutz J."/>
            <person name="Symeonidi A."/>
            <person name="Elias M."/>
            <person name="Eveleigh R.J."/>
            <person name="Herman E.K."/>
            <person name="Klute M.J."/>
            <person name="Nakayama T."/>
            <person name="Obornik M."/>
            <person name="Reyes-Prieto A."/>
            <person name="Armbrust E.V."/>
            <person name="Aves S.J."/>
            <person name="Beiko R.G."/>
            <person name="Coutinho P."/>
            <person name="Dacks J.B."/>
            <person name="Durnford D.G."/>
            <person name="Fast N.M."/>
            <person name="Green B.R."/>
            <person name="Grisdale C."/>
            <person name="Hempe F."/>
            <person name="Henrissat B."/>
            <person name="Hoppner M.P."/>
            <person name="Ishida K.-I."/>
            <person name="Kim E."/>
            <person name="Koreny L."/>
            <person name="Kroth P.G."/>
            <person name="Liu Y."/>
            <person name="Malik S.-B."/>
            <person name="Maier U.G."/>
            <person name="McRose D."/>
            <person name="Mock T."/>
            <person name="Neilson J.A."/>
            <person name="Onodera N.T."/>
            <person name="Poole A.M."/>
            <person name="Pritham E.J."/>
            <person name="Richards T.A."/>
            <person name="Rocap G."/>
            <person name="Roy S.W."/>
            <person name="Sarai C."/>
            <person name="Schaack S."/>
            <person name="Shirato S."/>
            <person name="Slamovits C.H."/>
            <person name="Spencer D.F."/>
            <person name="Suzuki S."/>
            <person name="Worden A.Z."/>
            <person name="Zauner S."/>
            <person name="Barry K."/>
            <person name="Bell C."/>
            <person name="Bharti A.K."/>
            <person name="Crow J.A."/>
            <person name="Grimwood J."/>
            <person name="Kramer R."/>
            <person name="Lindquist E."/>
            <person name="Lucas S."/>
            <person name="Salamov A."/>
            <person name="McFadden G.I."/>
            <person name="Lane C.E."/>
            <person name="Keeling P.J."/>
            <person name="Gray M.W."/>
            <person name="Grigoriev I.V."/>
            <person name="Archibald J.M."/>
        </authorList>
    </citation>
    <scope>NUCLEOTIDE SEQUENCE</scope>
    <source>
        <strain evidence="9">CCMP2712</strain>
    </source>
</reference>
<dbReference type="eggNOG" id="KOG2295">
    <property type="taxonomic scope" value="Eukaryota"/>
</dbReference>
<reference evidence="7 9" key="1">
    <citation type="journal article" date="2012" name="Nature">
        <title>Algal genomes reveal evolutionary mosaicism and the fate of nucleomorphs.</title>
        <authorList>
            <consortium name="DOE Joint Genome Institute"/>
            <person name="Curtis B.A."/>
            <person name="Tanifuji G."/>
            <person name="Burki F."/>
            <person name="Gruber A."/>
            <person name="Irimia M."/>
            <person name="Maruyama S."/>
            <person name="Arias M.C."/>
            <person name="Ball S.G."/>
            <person name="Gile G.H."/>
            <person name="Hirakawa Y."/>
            <person name="Hopkins J.F."/>
            <person name="Kuo A."/>
            <person name="Rensing S.A."/>
            <person name="Schmutz J."/>
            <person name="Symeonidi A."/>
            <person name="Elias M."/>
            <person name="Eveleigh R.J."/>
            <person name="Herman E.K."/>
            <person name="Klute M.J."/>
            <person name="Nakayama T."/>
            <person name="Obornik M."/>
            <person name="Reyes-Prieto A."/>
            <person name="Armbrust E.V."/>
            <person name="Aves S.J."/>
            <person name="Beiko R.G."/>
            <person name="Coutinho P."/>
            <person name="Dacks J.B."/>
            <person name="Durnford D.G."/>
            <person name="Fast N.M."/>
            <person name="Green B.R."/>
            <person name="Grisdale C.J."/>
            <person name="Hempel F."/>
            <person name="Henrissat B."/>
            <person name="Hoppner M.P."/>
            <person name="Ishida K."/>
            <person name="Kim E."/>
            <person name="Koreny L."/>
            <person name="Kroth P.G."/>
            <person name="Liu Y."/>
            <person name="Malik S.B."/>
            <person name="Maier U.G."/>
            <person name="McRose D."/>
            <person name="Mock T."/>
            <person name="Neilson J.A."/>
            <person name="Onodera N.T."/>
            <person name="Poole A.M."/>
            <person name="Pritham E.J."/>
            <person name="Richards T.A."/>
            <person name="Rocap G."/>
            <person name="Roy S.W."/>
            <person name="Sarai C."/>
            <person name="Schaack S."/>
            <person name="Shirato S."/>
            <person name="Slamovits C.H."/>
            <person name="Spencer D.F."/>
            <person name="Suzuki S."/>
            <person name="Worden A.Z."/>
            <person name="Zauner S."/>
            <person name="Barry K."/>
            <person name="Bell C."/>
            <person name="Bharti A.K."/>
            <person name="Crow J.A."/>
            <person name="Grimwood J."/>
            <person name="Kramer R."/>
            <person name="Lindquist E."/>
            <person name="Lucas S."/>
            <person name="Salamov A."/>
            <person name="McFadden G.I."/>
            <person name="Lane C.E."/>
            <person name="Keeling P.J."/>
            <person name="Gray M.W."/>
            <person name="Grigoriev I.V."/>
            <person name="Archibald J.M."/>
        </authorList>
    </citation>
    <scope>NUCLEOTIDE SEQUENCE</scope>
    <source>
        <strain evidence="7 9">CCMP2712</strain>
    </source>
</reference>
<feature type="region of interest" description="Disordered" evidence="4">
    <location>
        <begin position="228"/>
        <end position="297"/>
    </location>
</feature>
<dbReference type="OMA" id="FEDKIMQ"/>
<sequence length="678" mass="77458">MVERAMSTPNSDLVTSSPNMDEDYGRRRRGYHSPSPHRYDRRRPRSPSPVMYQQGYHRDQHFYDDRRMDHYGNQHKRRRSSPSPGRGRRGRNGSPGRRQSPGHVREISPSRMFRDYNHIVSIEEFEDKMSNNYVSRNLSPESRKKAIGQDYVRYVETFQSDDGPNRGEAVRCFHEHQDEEWFWEKYHPDGHVKMFELRSSEARENYEAFCQKEVNLDTLDMPGVVMIADDRNHHSNTSRSKREDNDVENGKDKETEEGEEPAVNESSDKPATENAEDENSAEVSKEPEEPVAPTIPYKATRRQIIHFLSEAKGFRKLLISEPMKTKNWTRIGWAIFEDEDASKTAVIKFDGTEVHPLPVEKEEGDEKEGKSEATMEGIRFRIACTSTRPIPSSRLSVKTCPSVASCPRRLQEDLPLLLELVKALDTEKGIKENKVVSAIESKEDVEIGKKVDLLVHYLRRVHYYSYYKGEEYNDIGEMIRKGSATYVRPVLAASFSPEVKMEDPQTERLLAAFYIANCVEKERDTKYQCKIPFKGTCKVFKAPEFVKKHLWNKHVPAVKKEMYLMAYLMDPHRPTEAVLNQGIAIAMGAGVRNAAFDARGRGDMMGNVRGQGGGMSRMPMPVMMVPPMMQGGRRPPHMMPGMVNAVQSSDPRGLKAYVDLDAVGSSSAGDIDYRSPAY</sequence>
<evidence type="ECO:0000256" key="1">
    <source>
        <dbReference type="ARBA" id="ARBA00004123"/>
    </source>
</evidence>
<dbReference type="Proteomes" id="UP000011087">
    <property type="component" value="Unassembled WGS sequence"/>
</dbReference>
<dbReference type="KEGG" id="gtt:GUITHDRAFT_116391"/>
<dbReference type="PANTHER" id="PTHR13165">
    <property type="entry name" value="ARSENITE-RESISTANCE PROTEIN 2"/>
    <property type="match status" value="1"/>
</dbReference>
<feature type="compositionally biased region" description="Basic and acidic residues" evidence="4">
    <location>
        <begin position="240"/>
        <end position="254"/>
    </location>
</feature>
<evidence type="ECO:0000313" key="8">
    <source>
        <dbReference type="EnsemblProtists" id="EKX37430"/>
    </source>
</evidence>
<evidence type="ECO:0000313" key="7">
    <source>
        <dbReference type="EMBL" id="EKX37430.1"/>
    </source>
</evidence>
<dbReference type="GO" id="GO:0016604">
    <property type="term" value="C:nuclear body"/>
    <property type="evidence" value="ECO:0007669"/>
    <property type="project" value="TreeGrafter"/>
</dbReference>
<feature type="domain" description="SERRATE/Ars2 C-terminal" evidence="5">
    <location>
        <begin position="500"/>
        <end position="636"/>
    </location>
</feature>
<accession>L1INP0</accession>
<keyword evidence="3" id="KW-0539">Nucleus</keyword>
<dbReference type="EMBL" id="JH993059">
    <property type="protein sequence ID" value="EKX37430.1"/>
    <property type="molecule type" value="Genomic_DNA"/>
</dbReference>
<feature type="compositionally biased region" description="Polar residues" evidence="4">
    <location>
        <begin position="7"/>
        <end position="19"/>
    </location>
</feature>
<dbReference type="AlphaFoldDB" id="L1INP0"/>
<dbReference type="Pfam" id="PF12066">
    <property type="entry name" value="SERRATE_Ars2_N"/>
    <property type="match status" value="1"/>
</dbReference>
<dbReference type="EnsemblProtists" id="EKX37430">
    <property type="protein sequence ID" value="EKX37430"/>
    <property type="gene ID" value="GUITHDRAFT_116391"/>
</dbReference>
<protein>
    <recommendedName>
        <fullName evidence="10">C2H2-type domain-containing protein</fullName>
    </recommendedName>
</protein>
<dbReference type="RefSeq" id="XP_005824410.1">
    <property type="nucleotide sequence ID" value="XM_005824353.1"/>
</dbReference>
<dbReference type="OrthoDB" id="342064at2759"/>
<dbReference type="GO" id="GO:0031053">
    <property type="term" value="P:primary miRNA processing"/>
    <property type="evidence" value="ECO:0007669"/>
    <property type="project" value="TreeGrafter"/>
</dbReference>
<evidence type="ECO:0000259" key="5">
    <source>
        <dbReference type="Pfam" id="PF04959"/>
    </source>
</evidence>
<keyword evidence="9" id="KW-1185">Reference proteome</keyword>
<evidence type="ECO:0008006" key="10">
    <source>
        <dbReference type="Google" id="ProtNLM"/>
    </source>
</evidence>